<feature type="non-terminal residue" evidence="1">
    <location>
        <position position="155"/>
    </location>
</feature>
<dbReference type="EMBL" id="CAJVPW010006438">
    <property type="protein sequence ID" value="CAG8569027.1"/>
    <property type="molecule type" value="Genomic_DNA"/>
</dbReference>
<name>A0ACA9M9L5_9GLOM</name>
<comment type="caution">
    <text evidence="1">The sequence shown here is derived from an EMBL/GenBank/DDBJ whole genome shotgun (WGS) entry which is preliminary data.</text>
</comment>
<reference evidence="1" key="1">
    <citation type="submission" date="2021-06" db="EMBL/GenBank/DDBJ databases">
        <authorList>
            <person name="Kallberg Y."/>
            <person name="Tangrot J."/>
            <person name="Rosling A."/>
        </authorList>
    </citation>
    <scope>NUCLEOTIDE SEQUENCE</scope>
    <source>
        <strain evidence="1">28 12/20/2015</strain>
    </source>
</reference>
<sequence length="155" mass="17651">MPPLKTSGKNLESENSNLQEDDNYEFMRGNIYKEKDVLLSRSCSLGEKILIGAGSEIAENVKITNSVISRRVTRGPNVEIDSAYIWDDLKIKSNYELSDSDESTTEEEYLKEFFKEASQTLERAFLDGHTVEIALLELNTLRMASNTTFHYLRVS</sequence>
<proteinExistence type="predicted"/>
<organism evidence="1 2">
    <name type="scientific">Cetraspora pellucida</name>
    <dbReference type="NCBI Taxonomy" id="1433469"/>
    <lineage>
        <taxon>Eukaryota</taxon>
        <taxon>Fungi</taxon>
        <taxon>Fungi incertae sedis</taxon>
        <taxon>Mucoromycota</taxon>
        <taxon>Glomeromycotina</taxon>
        <taxon>Glomeromycetes</taxon>
        <taxon>Diversisporales</taxon>
        <taxon>Gigasporaceae</taxon>
        <taxon>Cetraspora</taxon>
    </lineage>
</organism>
<protein>
    <submittedName>
        <fullName evidence="1">6090_t:CDS:1</fullName>
    </submittedName>
</protein>
<evidence type="ECO:0000313" key="2">
    <source>
        <dbReference type="Proteomes" id="UP000789366"/>
    </source>
</evidence>
<evidence type="ECO:0000313" key="1">
    <source>
        <dbReference type="EMBL" id="CAG8569027.1"/>
    </source>
</evidence>
<gene>
    <name evidence="1" type="ORF">SPELUC_LOCUS5918</name>
</gene>
<dbReference type="Proteomes" id="UP000789366">
    <property type="component" value="Unassembled WGS sequence"/>
</dbReference>
<keyword evidence="2" id="KW-1185">Reference proteome</keyword>
<accession>A0ACA9M9L5</accession>